<dbReference type="RefSeq" id="WP_311617778.1">
    <property type="nucleotide sequence ID" value="NZ_JAVREV010000006.1"/>
</dbReference>
<dbReference type="NCBIfam" id="TIGR03920">
    <property type="entry name" value="T7SS_EccD"/>
    <property type="match status" value="1"/>
</dbReference>
<evidence type="ECO:0000256" key="3">
    <source>
        <dbReference type="ARBA" id="ARBA00022475"/>
    </source>
</evidence>
<evidence type="ECO:0000256" key="2">
    <source>
        <dbReference type="ARBA" id="ARBA00006162"/>
    </source>
</evidence>
<comment type="caution">
    <text evidence="9">The sequence shown here is derived from an EMBL/GenBank/DDBJ whole genome shotgun (WGS) entry which is preliminary data.</text>
</comment>
<organism evidence="9 10">
    <name type="scientific">Streptomyces johnsoniae</name>
    <dbReference type="NCBI Taxonomy" id="3075532"/>
    <lineage>
        <taxon>Bacteria</taxon>
        <taxon>Bacillati</taxon>
        <taxon>Actinomycetota</taxon>
        <taxon>Actinomycetes</taxon>
        <taxon>Kitasatosporales</taxon>
        <taxon>Streptomycetaceae</taxon>
        <taxon>Streptomyces</taxon>
    </lineage>
</organism>
<evidence type="ECO:0000313" key="9">
    <source>
        <dbReference type="EMBL" id="MDT0443425.1"/>
    </source>
</evidence>
<feature type="transmembrane region" description="Helical" evidence="7">
    <location>
        <begin position="369"/>
        <end position="388"/>
    </location>
</feature>
<dbReference type="EMBL" id="JAVREV010000006">
    <property type="protein sequence ID" value="MDT0443425.1"/>
    <property type="molecule type" value="Genomic_DNA"/>
</dbReference>
<feature type="transmembrane region" description="Helical" evidence="7">
    <location>
        <begin position="120"/>
        <end position="141"/>
    </location>
</feature>
<comment type="similarity">
    <text evidence="2">Belongs to the EccD/Snm4 family.</text>
</comment>
<feature type="transmembrane region" description="Helical" evidence="7">
    <location>
        <begin position="205"/>
        <end position="225"/>
    </location>
</feature>
<feature type="transmembrane region" description="Helical" evidence="7">
    <location>
        <begin position="432"/>
        <end position="455"/>
    </location>
</feature>
<evidence type="ECO:0000256" key="6">
    <source>
        <dbReference type="ARBA" id="ARBA00023136"/>
    </source>
</evidence>
<comment type="subcellular location">
    <subcellularLocation>
        <location evidence="1">Cell membrane</location>
        <topology evidence="1">Multi-pass membrane protein</topology>
    </subcellularLocation>
</comment>
<keyword evidence="10" id="KW-1185">Reference proteome</keyword>
<proteinExistence type="inferred from homology"/>
<feature type="transmembrane region" description="Helical" evidence="7">
    <location>
        <begin position="337"/>
        <end position="357"/>
    </location>
</feature>
<sequence length="462" mass="46200">MSTAARGTGLLHRVTLVGERRRIDMVLPSEAPVGELLPDLLGLLGEEAGGVPLLRRLMTSDGAVLTQDETLASAGIVDGAVLRLVREQETPAAPVVHDVTDEVAEDLDRRDWRWGESSRLWTAGGGAVLLGVVTAVLAWVWLGADAVGGWLVGAALGCAALGGLAARLGGRPLGAALIVLGGALGGPGAWALSGSGSGPGGAAKLAALGLVAVVTLMLLGVFTAVGRGGLIAAAAVVLLVGGWEAGIALVPEGEGYRVGVVMGVVSVLGLGLLPRLALTASGLTALDDRRSGGASVSRQQVDTALAATHRGLTLATVVTAASAAAAGWLAVDDGAGGSGGANGWAVTVTALLAVVLLSRSRAFPLSVEVVSLLLAGTALIVRLVVLWAERSGDGGDGTVAGPLIALGVLAALPLTLFVVRPPDHVRARMRRLANLVESVGVLALIPVAVGAFGVYGRLLDTF</sequence>
<feature type="transmembrane region" description="Helical" evidence="7">
    <location>
        <begin position="312"/>
        <end position="331"/>
    </location>
</feature>
<evidence type="ECO:0000256" key="5">
    <source>
        <dbReference type="ARBA" id="ARBA00022989"/>
    </source>
</evidence>
<reference evidence="10" key="1">
    <citation type="submission" date="2023-07" db="EMBL/GenBank/DDBJ databases">
        <title>30 novel species of actinomycetes from the DSMZ collection.</title>
        <authorList>
            <person name="Nouioui I."/>
        </authorList>
    </citation>
    <scope>NUCLEOTIDE SEQUENCE [LARGE SCALE GENOMIC DNA]</scope>
    <source>
        <strain evidence="10">DSM 41886</strain>
    </source>
</reference>
<dbReference type="InterPro" id="IPR044049">
    <property type="entry name" value="EccD_transm"/>
</dbReference>
<evidence type="ECO:0000256" key="1">
    <source>
        <dbReference type="ARBA" id="ARBA00004651"/>
    </source>
</evidence>
<gene>
    <name evidence="9" type="primary">eccD</name>
    <name evidence="9" type="ORF">RM779_12580</name>
</gene>
<evidence type="ECO:0000259" key="8">
    <source>
        <dbReference type="Pfam" id="PF19053"/>
    </source>
</evidence>
<evidence type="ECO:0000256" key="7">
    <source>
        <dbReference type="SAM" id="Phobius"/>
    </source>
</evidence>
<dbReference type="Proteomes" id="UP001183615">
    <property type="component" value="Unassembled WGS sequence"/>
</dbReference>
<keyword evidence="5 7" id="KW-1133">Transmembrane helix</keyword>
<feature type="transmembrane region" description="Helical" evidence="7">
    <location>
        <begin position="147"/>
        <end position="166"/>
    </location>
</feature>
<feature type="transmembrane region" description="Helical" evidence="7">
    <location>
        <begin position="230"/>
        <end position="250"/>
    </location>
</feature>
<keyword evidence="3" id="KW-1003">Cell membrane</keyword>
<keyword evidence="4 7" id="KW-0812">Transmembrane</keyword>
<dbReference type="Pfam" id="PF19053">
    <property type="entry name" value="EccD"/>
    <property type="match status" value="1"/>
</dbReference>
<feature type="transmembrane region" description="Helical" evidence="7">
    <location>
        <begin position="173"/>
        <end position="193"/>
    </location>
</feature>
<evidence type="ECO:0000256" key="4">
    <source>
        <dbReference type="ARBA" id="ARBA00022692"/>
    </source>
</evidence>
<dbReference type="Gene3D" id="3.10.20.90">
    <property type="entry name" value="Phosphatidylinositol 3-kinase Catalytic Subunit, Chain A, domain 1"/>
    <property type="match status" value="1"/>
</dbReference>
<dbReference type="InterPro" id="IPR024962">
    <property type="entry name" value="YukD-like"/>
</dbReference>
<accession>A0ABU2S390</accession>
<feature type="transmembrane region" description="Helical" evidence="7">
    <location>
        <begin position="256"/>
        <end position="273"/>
    </location>
</feature>
<dbReference type="InterPro" id="IPR006707">
    <property type="entry name" value="T7SS_EccD"/>
</dbReference>
<dbReference type="Pfam" id="PF08817">
    <property type="entry name" value="YukD"/>
    <property type="match status" value="1"/>
</dbReference>
<feature type="transmembrane region" description="Helical" evidence="7">
    <location>
        <begin position="400"/>
        <end position="420"/>
    </location>
</feature>
<name>A0ABU2S390_9ACTN</name>
<keyword evidence="6 7" id="KW-0472">Membrane</keyword>
<evidence type="ECO:0000313" key="10">
    <source>
        <dbReference type="Proteomes" id="UP001183615"/>
    </source>
</evidence>
<protein>
    <submittedName>
        <fullName evidence="9">Type VII secretion integral membrane protein EccD</fullName>
    </submittedName>
</protein>
<feature type="domain" description="EccD-like transmembrane" evidence="8">
    <location>
        <begin position="120"/>
        <end position="458"/>
    </location>
</feature>